<dbReference type="PANTHER" id="PTHR30535:SF34">
    <property type="entry name" value="MOLYBDATE-BINDING PROTEIN MOLA"/>
    <property type="match status" value="1"/>
</dbReference>
<dbReference type="Gene3D" id="3.40.50.1980">
    <property type="entry name" value="Nitrogenase molybdenum iron protein domain"/>
    <property type="match status" value="2"/>
</dbReference>
<dbReference type="PANTHER" id="PTHR30535">
    <property type="entry name" value="VITAMIN B12-BINDING PROTEIN"/>
    <property type="match status" value="1"/>
</dbReference>
<dbReference type="EMBL" id="CP075546">
    <property type="protein sequence ID" value="QVV88512.1"/>
    <property type="molecule type" value="Genomic_DNA"/>
</dbReference>
<dbReference type="SUPFAM" id="SSF53807">
    <property type="entry name" value="Helical backbone' metal receptor"/>
    <property type="match status" value="1"/>
</dbReference>
<gene>
    <name evidence="2" type="ORF">KHC33_14470</name>
</gene>
<dbReference type="InterPro" id="IPR050902">
    <property type="entry name" value="ABC_Transporter_SBP"/>
</dbReference>
<dbReference type="KEGG" id="mrtj:KHC33_14470"/>
<evidence type="ECO:0000313" key="3">
    <source>
        <dbReference type="Proteomes" id="UP000680656"/>
    </source>
</evidence>
<protein>
    <submittedName>
        <fullName evidence="2">ABC transporter substrate-binding protein</fullName>
    </submittedName>
</protein>
<reference evidence="2 3" key="1">
    <citation type="submission" date="2021-05" db="EMBL/GenBank/DDBJ databases">
        <title>A novel Methanospirillum isolate from a pyrite-forming mixed culture.</title>
        <authorList>
            <person name="Bunk B."/>
            <person name="Sproer C."/>
            <person name="Spring S."/>
            <person name="Pester M."/>
        </authorList>
    </citation>
    <scope>NUCLEOTIDE SEQUENCE [LARGE SCALE GENOMIC DNA]</scope>
    <source>
        <strain evidence="2 3">J.3.6.1-F.2.7.3</strain>
    </source>
</reference>
<dbReference type="GeneID" id="65098412"/>
<dbReference type="InterPro" id="IPR002491">
    <property type="entry name" value="ABC_transptr_periplasmic_BD"/>
</dbReference>
<sequence>MKELQNSTILTIFLLIGITCIFPVLADTQTQTVTDMSGTEITVPTDIQRIVIACQGGVAQEIVIMGDPDTVVAISSMNLFPMFLKMFPNLKDLPNAGSFDDLNMETILKLKPDVVINSVTAPKGNAKIVENNLPVFQAYTGKASADTIYNEFRAFGKLLNNPEKAEELISYWDEKKKFINDRVKSVPENERKTVFYTSNKDLATDTNWGISFVTTSGGINVAKDLGDAKVNPEKLAEWDPDVLIIRGNTDGTYPSNDIVNNPQLSGLSAIKNGEVYNVPIGGFWWDRPSPESPLGFLWLAKTLYPETFEDVDMVSELKTFFKQFYRYDLTDEEANSILSVNQ</sequence>
<name>A0A8E7EH28_9EURY</name>
<proteinExistence type="predicted"/>
<organism evidence="2 3">
    <name type="scientific">Methanospirillum purgamenti</name>
    <dbReference type="NCBI Taxonomy" id="2834276"/>
    <lineage>
        <taxon>Archaea</taxon>
        <taxon>Methanobacteriati</taxon>
        <taxon>Methanobacteriota</taxon>
        <taxon>Stenosarchaea group</taxon>
        <taxon>Methanomicrobia</taxon>
        <taxon>Methanomicrobiales</taxon>
        <taxon>Methanospirillaceae</taxon>
        <taxon>Methanospirillum</taxon>
    </lineage>
</organism>
<dbReference type="AlphaFoldDB" id="A0A8E7EH28"/>
<dbReference type="RefSeq" id="WP_214419321.1">
    <property type="nucleotide sequence ID" value="NZ_CP075546.1"/>
</dbReference>
<keyword evidence="3" id="KW-1185">Reference proteome</keyword>
<dbReference type="Proteomes" id="UP000680656">
    <property type="component" value="Chromosome"/>
</dbReference>
<evidence type="ECO:0000259" key="1">
    <source>
        <dbReference type="PROSITE" id="PS50983"/>
    </source>
</evidence>
<accession>A0A8E7EH28</accession>
<dbReference type="PROSITE" id="PS50983">
    <property type="entry name" value="FE_B12_PBP"/>
    <property type="match status" value="1"/>
</dbReference>
<dbReference type="CDD" id="cd01142">
    <property type="entry name" value="TroA_e"/>
    <property type="match status" value="1"/>
</dbReference>
<dbReference type="Pfam" id="PF01497">
    <property type="entry name" value="Peripla_BP_2"/>
    <property type="match status" value="1"/>
</dbReference>
<evidence type="ECO:0000313" key="2">
    <source>
        <dbReference type="EMBL" id="QVV88512.1"/>
    </source>
</evidence>
<feature type="domain" description="Fe/B12 periplasmic-binding" evidence="1">
    <location>
        <begin position="50"/>
        <end position="307"/>
    </location>
</feature>